<dbReference type="AlphaFoldDB" id="A0A2G5F029"/>
<dbReference type="Pfam" id="PF04398">
    <property type="entry name" value="DUF538"/>
    <property type="match status" value="1"/>
</dbReference>
<dbReference type="SUPFAM" id="SSF141562">
    <property type="entry name" value="At5g01610-like"/>
    <property type="match status" value="1"/>
</dbReference>
<dbReference type="STRING" id="218851.A0A2G5F029"/>
<proteinExistence type="predicted"/>
<dbReference type="PANTHER" id="PTHR31676:SF76">
    <property type="entry name" value="OS05G0362300 PROTEIN"/>
    <property type="match status" value="1"/>
</dbReference>
<keyword evidence="2" id="KW-1185">Reference proteome</keyword>
<name>A0A2G5F029_AQUCA</name>
<dbReference type="InterPro" id="IPR007493">
    <property type="entry name" value="DUF538"/>
</dbReference>
<protein>
    <recommendedName>
        <fullName evidence="3">DUF538 domain-containing protein</fullName>
    </recommendedName>
</protein>
<dbReference type="InterPro" id="IPR036758">
    <property type="entry name" value="At5g01610-like"/>
</dbReference>
<evidence type="ECO:0000313" key="2">
    <source>
        <dbReference type="Proteomes" id="UP000230069"/>
    </source>
</evidence>
<dbReference type="EMBL" id="KZ305020">
    <property type="protein sequence ID" value="PIA61330.1"/>
    <property type="molecule type" value="Genomic_DNA"/>
</dbReference>
<accession>A0A2G5F029</accession>
<evidence type="ECO:0008006" key="3">
    <source>
        <dbReference type="Google" id="ProtNLM"/>
    </source>
</evidence>
<dbReference type="FunCoup" id="A0A2G5F029">
    <property type="interactions" value="1480"/>
</dbReference>
<dbReference type="Gene3D" id="2.30.240.10">
    <property type="entry name" value="At5g01610-like"/>
    <property type="match status" value="1"/>
</dbReference>
<evidence type="ECO:0000313" key="1">
    <source>
        <dbReference type="EMBL" id="PIA61330.1"/>
    </source>
</evidence>
<sequence>MAMLLLFRNVTKKKTPSLTTFLFIITLILTTLLTPLKANNNNVTTNSTAYELLEGYGFPMGLLPKGVLGFDLDKSTGKFSVYLNGSCSFSVEGSYELKYKSSIKGLISDGKLQNLQGVSVKIFLFWVNIVEILRNGNDLEFSVGIASANFPIDNFEECPTCGCGICGSQQVSKIRSNPFLVSS</sequence>
<reference evidence="1 2" key="1">
    <citation type="submission" date="2017-09" db="EMBL/GenBank/DDBJ databases">
        <title>WGS assembly of Aquilegia coerulea Goldsmith.</title>
        <authorList>
            <person name="Hodges S."/>
            <person name="Kramer E."/>
            <person name="Nordborg M."/>
            <person name="Tomkins J."/>
            <person name="Borevitz J."/>
            <person name="Derieg N."/>
            <person name="Yan J."/>
            <person name="Mihaltcheva S."/>
            <person name="Hayes R.D."/>
            <person name="Rokhsar D."/>
        </authorList>
    </citation>
    <scope>NUCLEOTIDE SEQUENCE [LARGE SCALE GENOMIC DNA]</scope>
    <source>
        <strain evidence="2">cv. Goldsmith</strain>
    </source>
</reference>
<dbReference type="OrthoDB" id="1873537at2759"/>
<dbReference type="InParanoid" id="A0A2G5F029"/>
<organism evidence="1 2">
    <name type="scientific">Aquilegia coerulea</name>
    <name type="common">Rocky mountain columbine</name>
    <dbReference type="NCBI Taxonomy" id="218851"/>
    <lineage>
        <taxon>Eukaryota</taxon>
        <taxon>Viridiplantae</taxon>
        <taxon>Streptophyta</taxon>
        <taxon>Embryophyta</taxon>
        <taxon>Tracheophyta</taxon>
        <taxon>Spermatophyta</taxon>
        <taxon>Magnoliopsida</taxon>
        <taxon>Ranunculales</taxon>
        <taxon>Ranunculaceae</taxon>
        <taxon>Thalictroideae</taxon>
        <taxon>Aquilegia</taxon>
    </lineage>
</organism>
<dbReference type="PANTHER" id="PTHR31676">
    <property type="entry name" value="T31J12.3 PROTEIN-RELATED"/>
    <property type="match status" value="1"/>
</dbReference>
<gene>
    <name evidence="1" type="ORF">AQUCO_00300700v1</name>
</gene>
<dbReference type="Proteomes" id="UP000230069">
    <property type="component" value="Unassembled WGS sequence"/>
</dbReference>